<organism evidence="3 4">
    <name type="scientific">Cellulosimicrobium cellulans</name>
    <name type="common">Arthrobacter luteus</name>
    <dbReference type="NCBI Taxonomy" id="1710"/>
    <lineage>
        <taxon>Bacteria</taxon>
        <taxon>Bacillati</taxon>
        <taxon>Actinomycetota</taxon>
        <taxon>Actinomycetes</taxon>
        <taxon>Micrococcales</taxon>
        <taxon>Promicromonosporaceae</taxon>
        <taxon>Cellulosimicrobium</taxon>
    </lineage>
</organism>
<gene>
    <name evidence="3" type="ORF">Ccel01_10650</name>
</gene>
<dbReference type="SUPFAM" id="SSF55486">
    <property type="entry name" value="Metalloproteases ('zincins'), catalytic domain"/>
    <property type="match status" value="1"/>
</dbReference>
<accession>A0AAV5P213</accession>
<feature type="region of interest" description="Disordered" evidence="1">
    <location>
        <begin position="73"/>
        <end position="153"/>
    </location>
</feature>
<evidence type="ECO:0000313" key="3">
    <source>
        <dbReference type="EMBL" id="GLY56463.1"/>
    </source>
</evidence>
<evidence type="ECO:0000313" key="4">
    <source>
        <dbReference type="Proteomes" id="UP001165168"/>
    </source>
</evidence>
<evidence type="ECO:0000259" key="2">
    <source>
        <dbReference type="Pfam" id="PF11350"/>
    </source>
</evidence>
<feature type="compositionally biased region" description="Basic and acidic residues" evidence="1">
    <location>
        <begin position="1"/>
        <end position="19"/>
    </location>
</feature>
<proteinExistence type="predicted"/>
<sequence length="337" mass="34208">MSTSRREEWDDGRVPDRHTPPNRLSTARAGGRTTGLRHGAAVAACLVVGLGGGAATAEVWDLGRAAGTAAVPATDVRAEPPAPERDESAAVSRSSVERAGAVEQGPGLLGPIAPRPDAITAPEPTPAPTTTTPEPLAEPAPVETPEAPVAEPGSGLVGTVVVAPDLGGSLVVVPGESPAPGTGTVRSVRVEVEAGLPVDGEVFAAAVLATLNDPRGWSVPDGVTFSRTAADDASIRVVLASPATTDRLCAPLATESRYSCGNSVTGAAVLNFERWVLGAPDFGDDLATYRQYLVNHEVGHVLGHGHEDCPAPGAVAPVMVQQSISAQGCLTNGWPVP</sequence>
<protein>
    <recommendedName>
        <fullName evidence="2">DUF3152 domain-containing protein</fullName>
    </recommendedName>
</protein>
<dbReference type="InterPro" id="IPR022603">
    <property type="entry name" value="DUF3152"/>
</dbReference>
<feature type="compositionally biased region" description="Low complexity" evidence="1">
    <location>
        <begin position="89"/>
        <end position="102"/>
    </location>
</feature>
<feature type="region of interest" description="Disordered" evidence="1">
    <location>
        <begin position="1"/>
        <end position="36"/>
    </location>
</feature>
<reference evidence="3" key="1">
    <citation type="submission" date="2023-03" db="EMBL/GenBank/DDBJ databases">
        <title>Cellulosimicrobium cellulans NBRC 103059.</title>
        <authorList>
            <person name="Ichikawa N."/>
            <person name="Sato H."/>
            <person name="Tonouchi N."/>
        </authorList>
    </citation>
    <scope>NUCLEOTIDE SEQUENCE</scope>
    <source>
        <strain evidence="3">NBRC 103059</strain>
    </source>
</reference>
<dbReference type="Gene3D" id="3.40.390.10">
    <property type="entry name" value="Collagenase (Catalytic Domain)"/>
    <property type="match status" value="1"/>
</dbReference>
<dbReference type="EMBL" id="BSTG01000001">
    <property type="protein sequence ID" value="GLY56463.1"/>
    <property type="molecule type" value="Genomic_DNA"/>
</dbReference>
<dbReference type="Proteomes" id="UP001165168">
    <property type="component" value="Unassembled WGS sequence"/>
</dbReference>
<feature type="domain" description="DUF3152" evidence="2">
    <location>
        <begin position="170"/>
        <end position="326"/>
    </location>
</feature>
<dbReference type="AlphaFoldDB" id="A0AAV5P213"/>
<evidence type="ECO:0000256" key="1">
    <source>
        <dbReference type="SAM" id="MobiDB-lite"/>
    </source>
</evidence>
<feature type="compositionally biased region" description="Basic and acidic residues" evidence="1">
    <location>
        <begin position="76"/>
        <end position="88"/>
    </location>
</feature>
<name>A0AAV5P213_CELCE</name>
<comment type="caution">
    <text evidence="3">The sequence shown here is derived from an EMBL/GenBank/DDBJ whole genome shotgun (WGS) entry which is preliminary data.</text>
</comment>
<feature type="compositionally biased region" description="Low complexity" evidence="1">
    <location>
        <begin position="128"/>
        <end position="152"/>
    </location>
</feature>
<dbReference type="Pfam" id="PF11350">
    <property type="entry name" value="DUF3152"/>
    <property type="match status" value="1"/>
</dbReference>
<dbReference type="InterPro" id="IPR024079">
    <property type="entry name" value="MetalloPept_cat_dom_sf"/>
</dbReference>
<dbReference type="GO" id="GO:0008237">
    <property type="term" value="F:metallopeptidase activity"/>
    <property type="evidence" value="ECO:0007669"/>
    <property type="project" value="InterPro"/>
</dbReference>